<dbReference type="Pfam" id="PF00903">
    <property type="entry name" value="Glyoxalase"/>
    <property type="match status" value="1"/>
</dbReference>
<feature type="domain" description="VOC" evidence="1">
    <location>
        <begin position="1"/>
        <end position="118"/>
    </location>
</feature>
<evidence type="ECO:0000259" key="1">
    <source>
        <dbReference type="PROSITE" id="PS51819"/>
    </source>
</evidence>
<dbReference type="Gene3D" id="3.10.180.10">
    <property type="entry name" value="2,3-Dihydroxybiphenyl 1,2-Dioxygenase, domain 1"/>
    <property type="match status" value="1"/>
</dbReference>
<reference evidence="3" key="1">
    <citation type="submission" date="2017-02" db="EMBL/GenBank/DDBJ databases">
        <authorList>
            <person name="Varghese N."/>
            <person name="Submissions S."/>
        </authorList>
    </citation>
    <scope>NUCLEOTIDE SEQUENCE [LARGE SCALE GENOMIC DNA]</scope>
    <source>
        <strain evidence="3">ATCC 25662</strain>
    </source>
</reference>
<dbReference type="STRING" id="118967.SAMN02745191_0557"/>
<protein>
    <recommendedName>
        <fullName evidence="1">VOC domain-containing protein</fullName>
    </recommendedName>
</protein>
<dbReference type="InterPro" id="IPR037523">
    <property type="entry name" value="VOC_core"/>
</dbReference>
<dbReference type="EMBL" id="FUWY01000001">
    <property type="protein sequence ID" value="SJZ42352.1"/>
    <property type="molecule type" value="Genomic_DNA"/>
</dbReference>
<gene>
    <name evidence="2" type="ORF">SAMN02745191_0557</name>
</gene>
<dbReference type="RefSeq" id="WP_078710988.1">
    <property type="nucleotide sequence ID" value="NZ_FUWY01000001.1"/>
</dbReference>
<keyword evidence="3" id="KW-1185">Reference proteome</keyword>
<dbReference type="SUPFAM" id="SSF54593">
    <property type="entry name" value="Glyoxalase/Bleomycin resistance protein/Dihydroxybiphenyl dioxygenase"/>
    <property type="match status" value="1"/>
</dbReference>
<name>A0A1T4KIT3_9FIRM</name>
<accession>A0A1T4KIT3</accession>
<proteinExistence type="predicted"/>
<evidence type="ECO:0000313" key="2">
    <source>
        <dbReference type="EMBL" id="SJZ42352.1"/>
    </source>
</evidence>
<dbReference type="PROSITE" id="PS51819">
    <property type="entry name" value="VOC"/>
    <property type="match status" value="1"/>
</dbReference>
<dbReference type="Proteomes" id="UP000243297">
    <property type="component" value="Unassembled WGS sequence"/>
</dbReference>
<dbReference type="AlphaFoldDB" id="A0A1T4KIT3"/>
<dbReference type="OrthoDB" id="9803079at2"/>
<dbReference type="InterPro" id="IPR029068">
    <property type="entry name" value="Glyas_Bleomycin-R_OHBP_Dase"/>
</dbReference>
<sequence>MINKTRIMLYGNDIDKLSEFWKFAFNAEIIETNELPDGFTNKVLSLSPTIEISLFNKEFIKKYSPEVIDAVPSLMLYTNEFDELHQRIKTASMTMEIDGHPSFNFSDPEGNYFVVVKE</sequence>
<organism evidence="2 3">
    <name type="scientific">Anaerorhabdus furcosa</name>
    <dbReference type="NCBI Taxonomy" id="118967"/>
    <lineage>
        <taxon>Bacteria</taxon>
        <taxon>Bacillati</taxon>
        <taxon>Bacillota</taxon>
        <taxon>Erysipelotrichia</taxon>
        <taxon>Erysipelotrichales</taxon>
        <taxon>Erysipelotrichaceae</taxon>
        <taxon>Anaerorhabdus</taxon>
    </lineage>
</organism>
<dbReference type="InterPro" id="IPR004360">
    <property type="entry name" value="Glyas_Fos-R_dOase_dom"/>
</dbReference>
<evidence type="ECO:0000313" key="3">
    <source>
        <dbReference type="Proteomes" id="UP000243297"/>
    </source>
</evidence>